<keyword evidence="6 12" id="KW-0812">Transmembrane</keyword>
<evidence type="ECO:0000256" key="6">
    <source>
        <dbReference type="ARBA" id="ARBA00022692"/>
    </source>
</evidence>
<dbReference type="OrthoDB" id="427096at2759"/>
<dbReference type="GO" id="GO:0008417">
    <property type="term" value="F:fucosyltransferase activity"/>
    <property type="evidence" value="ECO:0007669"/>
    <property type="project" value="InterPro"/>
</dbReference>
<name>A0A8S3V757_MYTED</name>
<keyword evidence="9 12" id="KW-0333">Golgi apparatus</keyword>
<dbReference type="Pfam" id="PF00852">
    <property type="entry name" value="Glyco_transf_10"/>
    <property type="match status" value="2"/>
</dbReference>
<dbReference type="SUPFAM" id="SSF53756">
    <property type="entry name" value="UDP-Glycosyltransferase/glycogen phosphorylase"/>
    <property type="match status" value="2"/>
</dbReference>
<feature type="transmembrane region" description="Helical" evidence="12">
    <location>
        <begin position="405"/>
        <end position="422"/>
    </location>
</feature>
<reference evidence="15" key="1">
    <citation type="submission" date="2021-03" db="EMBL/GenBank/DDBJ databases">
        <authorList>
            <person name="Bekaert M."/>
        </authorList>
    </citation>
    <scope>NUCLEOTIDE SEQUENCE</scope>
</reference>
<comment type="pathway">
    <text evidence="2">Protein modification; protein glycosylation.</text>
</comment>
<keyword evidence="8 12" id="KW-1133">Transmembrane helix</keyword>
<evidence type="ECO:0000256" key="9">
    <source>
        <dbReference type="ARBA" id="ARBA00023034"/>
    </source>
</evidence>
<dbReference type="GO" id="GO:0032580">
    <property type="term" value="C:Golgi cisterna membrane"/>
    <property type="evidence" value="ECO:0007669"/>
    <property type="project" value="UniProtKB-SubCell"/>
</dbReference>
<comment type="caution">
    <text evidence="15">The sequence shown here is derived from an EMBL/GenBank/DDBJ whole genome shotgun (WGS) entry which is preliminary data.</text>
</comment>
<evidence type="ECO:0000256" key="8">
    <source>
        <dbReference type="ARBA" id="ARBA00022989"/>
    </source>
</evidence>
<feature type="domain" description="Fucosyltransferase N-terminal" evidence="14">
    <location>
        <begin position="508"/>
        <end position="597"/>
    </location>
</feature>
<feature type="domain" description="Fucosyltransferase C-terminal" evidence="13">
    <location>
        <begin position="616"/>
        <end position="790"/>
    </location>
</feature>
<keyword evidence="4 12" id="KW-0328">Glycosyltransferase</keyword>
<dbReference type="InterPro" id="IPR031481">
    <property type="entry name" value="Glyco_tran_10_N"/>
</dbReference>
<dbReference type="PANTHER" id="PTHR48438:SF1">
    <property type="entry name" value="ALPHA-(1,3)-FUCOSYLTRANSFERASE C-RELATED"/>
    <property type="match status" value="1"/>
</dbReference>
<feature type="domain" description="Fucosyltransferase N-terminal" evidence="14">
    <location>
        <begin position="197"/>
        <end position="284"/>
    </location>
</feature>
<evidence type="ECO:0000256" key="5">
    <source>
        <dbReference type="ARBA" id="ARBA00022679"/>
    </source>
</evidence>
<protein>
    <recommendedName>
        <fullName evidence="12">Fucosyltransferase</fullName>
        <ecNumber evidence="12">2.4.1.-</ecNumber>
    </recommendedName>
</protein>
<evidence type="ECO:0000256" key="12">
    <source>
        <dbReference type="RuleBase" id="RU003832"/>
    </source>
</evidence>
<dbReference type="InterPro" id="IPR038577">
    <property type="entry name" value="GT10-like_C_sf"/>
</dbReference>
<evidence type="ECO:0000259" key="14">
    <source>
        <dbReference type="Pfam" id="PF17039"/>
    </source>
</evidence>
<dbReference type="AlphaFoldDB" id="A0A8S3V757"/>
<dbReference type="Proteomes" id="UP000683360">
    <property type="component" value="Unassembled WGS sequence"/>
</dbReference>
<dbReference type="InterPro" id="IPR055270">
    <property type="entry name" value="Glyco_tran_10_C"/>
</dbReference>
<feature type="domain" description="Fucosyltransferase C-terminal" evidence="13">
    <location>
        <begin position="305"/>
        <end position="392"/>
    </location>
</feature>
<keyword evidence="5 12" id="KW-0808">Transferase</keyword>
<evidence type="ECO:0000256" key="3">
    <source>
        <dbReference type="ARBA" id="ARBA00008919"/>
    </source>
</evidence>
<gene>
    <name evidence="15" type="ORF">MEDL_65447</name>
</gene>
<keyword evidence="11" id="KW-0325">Glycoprotein</keyword>
<sequence>MIHYSAECPNIFVIGDLNARTANMNDYVQNDKLHDSILDRVGDLFTYVADEALSCRNNPDAGTNDYGTKLLNLCKSSGLRIINGRHPDGLSNDFTYSGPRGYNTLKDWTNCSYDELNQINTTEQLPVNLNMSNVLTEGNGQQNKQTGVRDIRSIWDIGNGDRVLQQLSHRKHQEGLSPTKHIWLEWGPSFWGIRKGTDTFRQCDVHKCNILSRNHNNSVNARLFSDGVSFLDLQALRAINRTSSEIWIIHTLESPMAANNFQTLDNMFNWTATYRTDSTIVTPYAKWTSFRDHINSDFSKINYAENKTKKVAMYVSNCHTSNNRLVYAEELAKHIHVDIYGECGNLSCSKNDNKHCMHILRKDYKFYLAFENSNCRDYITEKFYTNALRAPVCVGIGMERLYRDFLLIVLIFLAITVVINFSPSNILVRNEQDVGMQCNVKGTFEQPVKSTIKSHLSTKVKIPDIYNTDKGDRIVEQMNFVPKGEIIGTKYILIPDIGSFGIDEGQVPFEKSECKVKNCFVTSMRKSGVRYDARIVYQQIFNTDVQTMQDEVQRHPEQIWIYYNLESPVVSPDYFMIGQVFNWTATYRHDSTIVAPYEKWSVTDDSLLISRNYAYGKTKKVAIFVSNCDTTNQRIQYVNELSKHIVVDIYGACGNYTCGREIEQECFDILKKDYKFYLAFENANCRDYITEKFFRNALLNNVLPVVMGAHPDDYKRSAPHHSYIHVEDFQSPKHLAEYLHTLDKNDQLYNQYFKWKGTGSFIDTKFWCRLCAMLNDPYKPNLIVSELDRWWRSERSCIRADQKWIT</sequence>
<evidence type="ECO:0000256" key="7">
    <source>
        <dbReference type="ARBA" id="ARBA00022968"/>
    </source>
</evidence>
<dbReference type="FunFam" id="3.40.50.11660:FF:000004">
    <property type="entry name" value="Glycoprotein 3-alpha-L-fucosyltransferase A"/>
    <property type="match status" value="1"/>
</dbReference>
<evidence type="ECO:0000313" key="16">
    <source>
        <dbReference type="Proteomes" id="UP000683360"/>
    </source>
</evidence>
<dbReference type="InterPro" id="IPR001503">
    <property type="entry name" value="Glyco_trans_10"/>
</dbReference>
<evidence type="ECO:0000313" key="15">
    <source>
        <dbReference type="EMBL" id="CAG2253943.1"/>
    </source>
</evidence>
<comment type="similarity">
    <text evidence="3 12">Belongs to the glycosyltransferase 10 family.</text>
</comment>
<keyword evidence="16" id="KW-1185">Reference proteome</keyword>
<keyword evidence="10 12" id="KW-0472">Membrane</keyword>
<evidence type="ECO:0000256" key="10">
    <source>
        <dbReference type="ARBA" id="ARBA00023136"/>
    </source>
</evidence>
<proteinExistence type="inferred from homology"/>
<dbReference type="EMBL" id="CAJPWZ010003192">
    <property type="protein sequence ID" value="CAG2253943.1"/>
    <property type="molecule type" value="Genomic_DNA"/>
</dbReference>
<keyword evidence="7" id="KW-0735">Signal-anchor</keyword>
<dbReference type="EC" id="2.4.1.-" evidence="12"/>
<dbReference type="Gene3D" id="3.40.50.11660">
    <property type="entry name" value="Glycosyl transferase family 10, C-terminal domain"/>
    <property type="match status" value="2"/>
</dbReference>
<dbReference type="Pfam" id="PF17039">
    <property type="entry name" value="Glyco_tran_10_N"/>
    <property type="match status" value="2"/>
</dbReference>
<comment type="subcellular location">
    <subcellularLocation>
        <location evidence="1">Golgi apparatus membrane</location>
        <topology evidence="1">Single-pass type II membrane protein</topology>
    </subcellularLocation>
    <subcellularLocation>
        <location evidence="12">Golgi apparatus</location>
        <location evidence="12">Golgi stack membrane</location>
        <topology evidence="12">Single-pass type II membrane protein</topology>
    </subcellularLocation>
</comment>
<evidence type="ECO:0000256" key="11">
    <source>
        <dbReference type="ARBA" id="ARBA00023180"/>
    </source>
</evidence>
<dbReference type="GO" id="GO:0000139">
    <property type="term" value="C:Golgi membrane"/>
    <property type="evidence" value="ECO:0007669"/>
    <property type="project" value="UniProtKB-SubCell"/>
</dbReference>
<evidence type="ECO:0000259" key="13">
    <source>
        <dbReference type="Pfam" id="PF00852"/>
    </source>
</evidence>
<evidence type="ECO:0000256" key="1">
    <source>
        <dbReference type="ARBA" id="ARBA00004323"/>
    </source>
</evidence>
<evidence type="ECO:0000256" key="4">
    <source>
        <dbReference type="ARBA" id="ARBA00022676"/>
    </source>
</evidence>
<organism evidence="15 16">
    <name type="scientific">Mytilus edulis</name>
    <name type="common">Blue mussel</name>
    <dbReference type="NCBI Taxonomy" id="6550"/>
    <lineage>
        <taxon>Eukaryota</taxon>
        <taxon>Metazoa</taxon>
        <taxon>Spiralia</taxon>
        <taxon>Lophotrochozoa</taxon>
        <taxon>Mollusca</taxon>
        <taxon>Bivalvia</taxon>
        <taxon>Autobranchia</taxon>
        <taxon>Pteriomorphia</taxon>
        <taxon>Mytilida</taxon>
        <taxon>Mytiloidea</taxon>
        <taxon>Mytilidae</taxon>
        <taxon>Mytilinae</taxon>
        <taxon>Mytilus</taxon>
    </lineage>
</organism>
<dbReference type="PANTHER" id="PTHR48438">
    <property type="entry name" value="ALPHA-(1,3)-FUCOSYLTRANSFERASE C-RELATED"/>
    <property type="match status" value="1"/>
</dbReference>
<accession>A0A8S3V757</accession>
<evidence type="ECO:0000256" key="2">
    <source>
        <dbReference type="ARBA" id="ARBA00004922"/>
    </source>
</evidence>